<sequence>MTGRLVLIALPARLRRRRPGAEVRRHAASP</sequence>
<comment type="caution">
    <text evidence="1">The sequence shown here is derived from an EMBL/GenBank/DDBJ whole genome shotgun (WGS) entry which is preliminary data.</text>
</comment>
<proteinExistence type="predicted"/>
<dbReference type="AlphaFoldDB" id="A0A7W9DS04"/>
<name>A0A7W9DS04_9ACTN</name>
<evidence type="ECO:0000313" key="1">
    <source>
        <dbReference type="EMBL" id="MBB5629182.1"/>
    </source>
</evidence>
<keyword evidence="2" id="KW-1185">Reference proteome</keyword>
<protein>
    <submittedName>
        <fullName evidence="1">Uncharacterized protein</fullName>
    </submittedName>
</protein>
<organism evidence="1 2">
    <name type="scientific">Sphaerisporangium krabiense</name>
    <dbReference type="NCBI Taxonomy" id="763782"/>
    <lineage>
        <taxon>Bacteria</taxon>
        <taxon>Bacillati</taxon>
        <taxon>Actinomycetota</taxon>
        <taxon>Actinomycetes</taxon>
        <taxon>Streptosporangiales</taxon>
        <taxon>Streptosporangiaceae</taxon>
        <taxon>Sphaerisporangium</taxon>
    </lineage>
</organism>
<accession>A0A7W9DS04</accession>
<evidence type="ECO:0000313" key="2">
    <source>
        <dbReference type="Proteomes" id="UP000588112"/>
    </source>
</evidence>
<dbReference type="EMBL" id="JACHBR010000001">
    <property type="protein sequence ID" value="MBB5629182.1"/>
    <property type="molecule type" value="Genomic_DNA"/>
</dbReference>
<gene>
    <name evidence="1" type="ORF">BJ981_004881</name>
</gene>
<reference evidence="1 2" key="1">
    <citation type="submission" date="2020-08" db="EMBL/GenBank/DDBJ databases">
        <title>Sequencing the genomes of 1000 actinobacteria strains.</title>
        <authorList>
            <person name="Klenk H.-P."/>
        </authorList>
    </citation>
    <scope>NUCLEOTIDE SEQUENCE [LARGE SCALE GENOMIC DNA]</scope>
    <source>
        <strain evidence="1 2">DSM 45790</strain>
    </source>
</reference>
<dbReference type="Proteomes" id="UP000588112">
    <property type="component" value="Unassembled WGS sequence"/>
</dbReference>